<dbReference type="Pfam" id="PF01381">
    <property type="entry name" value="HTH_3"/>
    <property type="match status" value="1"/>
</dbReference>
<dbReference type="EMBL" id="LAZR01000434">
    <property type="protein sequence ID" value="KKN69011.1"/>
    <property type="molecule type" value="Genomic_DNA"/>
</dbReference>
<organism evidence="3">
    <name type="scientific">marine sediment metagenome</name>
    <dbReference type="NCBI Taxonomy" id="412755"/>
    <lineage>
        <taxon>unclassified sequences</taxon>
        <taxon>metagenomes</taxon>
        <taxon>ecological metagenomes</taxon>
    </lineage>
</organism>
<gene>
    <name evidence="3" type="ORF">LCGC14_0444830</name>
</gene>
<protein>
    <recommendedName>
        <fullName evidence="2">HTH cro/C1-type domain-containing protein</fullName>
    </recommendedName>
</protein>
<dbReference type="SMART" id="SM00530">
    <property type="entry name" value="HTH_XRE"/>
    <property type="match status" value="1"/>
</dbReference>
<dbReference type="PANTHER" id="PTHR36924">
    <property type="entry name" value="ANTITOXIN HIGA-1"/>
    <property type="match status" value="1"/>
</dbReference>
<name>A0A0F9V654_9ZZZZ</name>
<keyword evidence="1" id="KW-0238">DNA-binding</keyword>
<evidence type="ECO:0000256" key="1">
    <source>
        <dbReference type="ARBA" id="ARBA00023125"/>
    </source>
</evidence>
<dbReference type="GO" id="GO:0003677">
    <property type="term" value="F:DNA binding"/>
    <property type="evidence" value="ECO:0007669"/>
    <property type="project" value="UniProtKB-KW"/>
</dbReference>
<dbReference type="PANTHER" id="PTHR36924:SF1">
    <property type="entry name" value="ANTITOXIN HIGA-1"/>
    <property type="match status" value="1"/>
</dbReference>
<sequence>MTARIPAEVFPPCEFIKEFMEGRGWTANDLAEKSGLSQVSVSRLLAGTQGITRYEAACLAAAFNTSERLWLNLQQGFLDSLAHHLGSAS</sequence>
<evidence type="ECO:0000259" key="2">
    <source>
        <dbReference type="PROSITE" id="PS50943"/>
    </source>
</evidence>
<proteinExistence type="predicted"/>
<dbReference type="SUPFAM" id="SSF47413">
    <property type="entry name" value="lambda repressor-like DNA-binding domains"/>
    <property type="match status" value="1"/>
</dbReference>
<reference evidence="3" key="1">
    <citation type="journal article" date="2015" name="Nature">
        <title>Complex archaea that bridge the gap between prokaryotes and eukaryotes.</title>
        <authorList>
            <person name="Spang A."/>
            <person name="Saw J.H."/>
            <person name="Jorgensen S.L."/>
            <person name="Zaremba-Niedzwiedzka K."/>
            <person name="Martijn J."/>
            <person name="Lind A.E."/>
            <person name="van Eijk R."/>
            <person name="Schleper C."/>
            <person name="Guy L."/>
            <person name="Ettema T.J."/>
        </authorList>
    </citation>
    <scope>NUCLEOTIDE SEQUENCE</scope>
</reference>
<comment type="caution">
    <text evidence="3">The sequence shown here is derived from an EMBL/GenBank/DDBJ whole genome shotgun (WGS) entry which is preliminary data.</text>
</comment>
<dbReference type="Gene3D" id="1.10.260.40">
    <property type="entry name" value="lambda repressor-like DNA-binding domains"/>
    <property type="match status" value="1"/>
</dbReference>
<dbReference type="CDD" id="cd00093">
    <property type="entry name" value="HTH_XRE"/>
    <property type="match status" value="1"/>
</dbReference>
<accession>A0A0F9V654</accession>
<dbReference type="AlphaFoldDB" id="A0A0F9V654"/>
<dbReference type="InterPro" id="IPR013430">
    <property type="entry name" value="Toxin_antidote_HigA"/>
</dbReference>
<dbReference type="InterPro" id="IPR010982">
    <property type="entry name" value="Lambda_DNA-bd_dom_sf"/>
</dbReference>
<dbReference type="InterPro" id="IPR001387">
    <property type="entry name" value="Cro/C1-type_HTH"/>
</dbReference>
<feature type="domain" description="HTH cro/C1-type" evidence="2">
    <location>
        <begin position="16"/>
        <end position="70"/>
    </location>
</feature>
<dbReference type="PROSITE" id="PS50943">
    <property type="entry name" value="HTH_CROC1"/>
    <property type="match status" value="1"/>
</dbReference>
<evidence type="ECO:0000313" key="3">
    <source>
        <dbReference type="EMBL" id="KKN69011.1"/>
    </source>
</evidence>